<feature type="region of interest" description="G5" evidence="3">
    <location>
        <begin position="259"/>
        <end position="261"/>
    </location>
</feature>
<evidence type="ECO:0000313" key="6">
    <source>
        <dbReference type="WBParaSite" id="Csp11.Scaffold50.g314.t1"/>
    </source>
</evidence>
<dbReference type="SUPFAM" id="SSF52540">
    <property type="entry name" value="P-loop containing nucleoside triphosphate hydrolases"/>
    <property type="match status" value="1"/>
</dbReference>
<dbReference type="Proteomes" id="UP000095282">
    <property type="component" value="Unplaced"/>
</dbReference>
<feature type="region of interest" description="G4" evidence="3">
    <location>
        <begin position="161"/>
        <end position="164"/>
    </location>
</feature>
<evidence type="ECO:0000256" key="1">
    <source>
        <dbReference type="ARBA" id="ARBA00022741"/>
    </source>
</evidence>
<dbReference type="SUPFAM" id="SSF54814">
    <property type="entry name" value="Prokaryotic type KH domain (KH-domain type II)"/>
    <property type="match status" value="1"/>
</dbReference>
<dbReference type="GO" id="GO:0005525">
    <property type="term" value="F:GTP binding"/>
    <property type="evidence" value="ECO:0007669"/>
    <property type="project" value="UniProtKB-UniRule"/>
</dbReference>
<accession>A0A1I7T4B1</accession>
<dbReference type="GO" id="GO:0000028">
    <property type="term" value="P:ribosomal small subunit assembly"/>
    <property type="evidence" value="ECO:0007669"/>
    <property type="project" value="TreeGrafter"/>
</dbReference>
<evidence type="ECO:0000256" key="2">
    <source>
        <dbReference type="ARBA" id="ARBA00023134"/>
    </source>
</evidence>
<dbReference type="PANTHER" id="PTHR42698">
    <property type="entry name" value="GTPASE ERA"/>
    <property type="match status" value="1"/>
</dbReference>
<dbReference type="Gene3D" id="3.40.50.300">
    <property type="entry name" value="P-loop containing nucleotide triphosphate hydrolases"/>
    <property type="match status" value="1"/>
</dbReference>
<dbReference type="CDD" id="cd04163">
    <property type="entry name" value="Era"/>
    <property type="match status" value="1"/>
</dbReference>
<organism evidence="5 6">
    <name type="scientific">Caenorhabditis tropicalis</name>
    <dbReference type="NCBI Taxonomy" id="1561998"/>
    <lineage>
        <taxon>Eukaryota</taxon>
        <taxon>Metazoa</taxon>
        <taxon>Ecdysozoa</taxon>
        <taxon>Nematoda</taxon>
        <taxon>Chromadorea</taxon>
        <taxon>Rhabditida</taxon>
        <taxon>Rhabditina</taxon>
        <taxon>Rhabditomorpha</taxon>
        <taxon>Rhabditoidea</taxon>
        <taxon>Rhabditidae</taxon>
        <taxon>Peloderinae</taxon>
        <taxon>Caenorhabditis</taxon>
    </lineage>
</organism>
<sequence length="408" mass="45590">MLIKRFHVFPCRLFSTASTSTNYEKTPTNPATKCLQLAVIGAPNVGKSLLTNSLIRCPLSAVSSKMDTTTRNISASICTDSTQLVFVDSPGAVSTSHVRQTMKKTSATSGDRVLQDPERALQRAQHILVVQDSTAPGSYIHHRVLHMLHRYSHVPSTLVMNKIDLVMRRSDLLPLVEILTNGQLSDNQQISTKPAQIGRLGKSLAPQVSTSSFNPSDEKWQMKFRELIQKPTWKCSYSETRSLFRTICGWSGFERVFFCSSLTGEGVDELRDHLVNISPDGEWKMQEGMPTGEVIKLNPTFLKMCFQTAQQLCMDSIRAAVLDTTPSNVAYSVQARISEWEENGEVLQIVGEIRCEKPRDGLLIIGKGGKRLAEIGRRVNEHLHSLFQRQLYARLIVTCKGKLVTQDK</sequence>
<protein>
    <submittedName>
        <fullName evidence="6">Era-type G domain-containing protein</fullName>
    </submittedName>
</protein>
<evidence type="ECO:0000313" key="5">
    <source>
        <dbReference type="Proteomes" id="UP000095282"/>
    </source>
</evidence>
<dbReference type="GO" id="GO:0005759">
    <property type="term" value="C:mitochondrial matrix"/>
    <property type="evidence" value="ECO:0007669"/>
    <property type="project" value="TreeGrafter"/>
</dbReference>
<dbReference type="Gene3D" id="3.30.300.20">
    <property type="match status" value="1"/>
</dbReference>
<feature type="domain" description="Era-type G" evidence="4">
    <location>
        <begin position="33"/>
        <end position="280"/>
    </location>
</feature>
<dbReference type="InterPro" id="IPR009019">
    <property type="entry name" value="KH_sf_prok-type"/>
</dbReference>
<dbReference type="PANTHER" id="PTHR42698:SF1">
    <property type="entry name" value="GTPASE ERA, MITOCHONDRIAL"/>
    <property type="match status" value="1"/>
</dbReference>
<dbReference type="Pfam" id="PF01926">
    <property type="entry name" value="MMR_HSR1"/>
    <property type="match status" value="1"/>
</dbReference>
<dbReference type="GO" id="GO:0043024">
    <property type="term" value="F:ribosomal small subunit binding"/>
    <property type="evidence" value="ECO:0007669"/>
    <property type="project" value="TreeGrafter"/>
</dbReference>
<dbReference type="InterPro" id="IPR030388">
    <property type="entry name" value="G_ERA_dom"/>
</dbReference>
<comment type="similarity">
    <text evidence="3">Belongs to the TRAFAC class TrmE-Era-EngA-EngB-Septin-like GTPase superfamily. Era GTPase family.</text>
</comment>
<dbReference type="CDD" id="cd22534">
    <property type="entry name" value="KH-II_Era"/>
    <property type="match status" value="1"/>
</dbReference>
<feature type="region of interest" description="G1" evidence="3">
    <location>
        <begin position="41"/>
        <end position="48"/>
    </location>
</feature>
<dbReference type="InterPro" id="IPR027417">
    <property type="entry name" value="P-loop_NTPase"/>
</dbReference>
<keyword evidence="1 3" id="KW-0547">Nucleotide-binding</keyword>
<dbReference type="WBParaSite" id="Csp11.Scaffold50.g314.t1">
    <property type="protein sequence ID" value="Csp11.Scaffold50.g314.t1"/>
    <property type="gene ID" value="Csp11.Scaffold50.g314"/>
</dbReference>
<evidence type="ECO:0000256" key="3">
    <source>
        <dbReference type="PROSITE-ProRule" id="PRU01050"/>
    </source>
</evidence>
<dbReference type="AlphaFoldDB" id="A0A1I7T4B1"/>
<keyword evidence="2 3" id="KW-0342">GTP-binding</keyword>
<reference evidence="6" key="1">
    <citation type="submission" date="2016-11" db="UniProtKB">
        <authorList>
            <consortium name="WormBaseParasite"/>
        </authorList>
    </citation>
    <scope>IDENTIFICATION</scope>
</reference>
<evidence type="ECO:0000259" key="4">
    <source>
        <dbReference type="PROSITE" id="PS51713"/>
    </source>
</evidence>
<dbReference type="InterPro" id="IPR006073">
    <property type="entry name" value="GTP-bd"/>
</dbReference>
<feature type="region of interest" description="G2" evidence="3">
    <location>
        <begin position="67"/>
        <end position="71"/>
    </location>
</feature>
<keyword evidence="5" id="KW-1185">Reference proteome</keyword>
<dbReference type="GO" id="GO:0019843">
    <property type="term" value="F:rRNA binding"/>
    <property type="evidence" value="ECO:0007669"/>
    <property type="project" value="TreeGrafter"/>
</dbReference>
<dbReference type="STRING" id="1561998.A0A1I7T4B1"/>
<dbReference type="InterPro" id="IPR015946">
    <property type="entry name" value="KH_dom-like_a/b"/>
</dbReference>
<name>A0A1I7T4B1_9PELO</name>
<dbReference type="PROSITE" id="PS51713">
    <property type="entry name" value="G_ERA"/>
    <property type="match status" value="1"/>
</dbReference>
<proteinExistence type="inferred from homology"/>
<dbReference type="InterPro" id="IPR005662">
    <property type="entry name" value="GTPase_Era-like"/>
</dbReference>
<feature type="region of interest" description="G3" evidence="3">
    <location>
        <begin position="88"/>
        <end position="91"/>
    </location>
</feature>